<evidence type="ECO:0000313" key="2">
    <source>
        <dbReference type="EMBL" id="OGM28399.1"/>
    </source>
</evidence>
<dbReference type="InterPro" id="IPR038735">
    <property type="entry name" value="MSMEG_1276-like_NTP-PPase_dom"/>
</dbReference>
<accession>A0A1F7YNC1</accession>
<evidence type="ECO:0000313" key="3">
    <source>
        <dbReference type="Proteomes" id="UP000177263"/>
    </source>
</evidence>
<feature type="coiled-coil region" evidence="1">
    <location>
        <begin position="62"/>
        <end position="96"/>
    </location>
</feature>
<protein>
    <recommendedName>
        <fullName evidence="4">NTP pyrophosphohydrolase MazG putative catalytic core domain-containing protein</fullName>
    </recommendedName>
</protein>
<reference evidence="2 3" key="1">
    <citation type="journal article" date="2016" name="Nat. Commun.">
        <title>Thousands of microbial genomes shed light on interconnected biogeochemical processes in an aquifer system.</title>
        <authorList>
            <person name="Anantharaman K."/>
            <person name="Brown C.T."/>
            <person name="Hug L.A."/>
            <person name="Sharon I."/>
            <person name="Castelle C.J."/>
            <person name="Probst A.J."/>
            <person name="Thomas B.C."/>
            <person name="Singh A."/>
            <person name="Wilkins M.J."/>
            <person name="Karaoz U."/>
            <person name="Brodie E.L."/>
            <person name="Williams K.H."/>
            <person name="Hubbard S.S."/>
            <person name="Banfield J.F."/>
        </authorList>
    </citation>
    <scope>NUCLEOTIDE SEQUENCE [LARGE SCALE GENOMIC DNA]</scope>
</reference>
<evidence type="ECO:0008006" key="4">
    <source>
        <dbReference type="Google" id="ProtNLM"/>
    </source>
</evidence>
<comment type="caution">
    <text evidence="2">The sequence shown here is derived from an EMBL/GenBank/DDBJ whole genome shotgun (WGS) entry which is preliminary data.</text>
</comment>
<proteinExistence type="predicted"/>
<organism evidence="2 3">
    <name type="scientific">Candidatus Woesebacteria bacterium RIFCSPHIGHO2_01_FULL_41_10</name>
    <dbReference type="NCBI Taxonomy" id="1802500"/>
    <lineage>
        <taxon>Bacteria</taxon>
        <taxon>Candidatus Woeseibacteriota</taxon>
    </lineage>
</organism>
<dbReference type="Proteomes" id="UP000177263">
    <property type="component" value="Unassembled WGS sequence"/>
</dbReference>
<dbReference type="EMBL" id="MGGM01000031">
    <property type="protein sequence ID" value="OGM28399.1"/>
    <property type="molecule type" value="Genomic_DNA"/>
</dbReference>
<keyword evidence="1" id="KW-0175">Coiled coil</keyword>
<gene>
    <name evidence="2" type="ORF">A2801_02610</name>
</gene>
<dbReference type="CDD" id="cd11532">
    <property type="entry name" value="NTP-PPase_COG4997"/>
    <property type="match status" value="1"/>
</dbReference>
<name>A0A1F7YNC1_9BACT</name>
<dbReference type="AlphaFoldDB" id="A0A1F7YNC1"/>
<evidence type="ECO:0000256" key="1">
    <source>
        <dbReference type="SAM" id="Coils"/>
    </source>
</evidence>
<sequence>MRKFRFSKLVRDNIVGAIVANGNNPIWRTLQNDEYIYELKKKLAEEATELVGADSGETIKELADVQEIIDNLLKALKVSKKELAQAQKEKNNKNGSFRKRQYIDLVEVEDNASEIEYYLKFPNKYPEVK</sequence>